<dbReference type="GO" id="GO:0004674">
    <property type="term" value="F:protein serine/threonine kinase activity"/>
    <property type="evidence" value="ECO:0007669"/>
    <property type="project" value="TreeGrafter"/>
</dbReference>
<accession>A0A0C2GWA6</accession>
<gene>
    <name evidence="4" type="ORF">ANCDUO_08370</name>
</gene>
<dbReference type="Proteomes" id="UP000054047">
    <property type="component" value="Unassembled WGS sequence"/>
</dbReference>
<reference evidence="4 5" key="1">
    <citation type="submission" date="2013-12" db="EMBL/GenBank/DDBJ databases">
        <title>Draft genome of the parsitic nematode Ancylostoma duodenale.</title>
        <authorList>
            <person name="Mitreva M."/>
        </authorList>
    </citation>
    <scope>NUCLEOTIDE SEQUENCE [LARGE SCALE GENOMIC DNA]</scope>
    <source>
        <strain evidence="4 5">Zhejiang</strain>
    </source>
</reference>
<dbReference type="PANTHER" id="PTHR24346:SF36">
    <property type="entry name" value="SERINE_THREONINE-PROTEIN KINASE BRSK1 ISOFORM X1-RELATED"/>
    <property type="match status" value="1"/>
</dbReference>
<dbReference type="OrthoDB" id="193931at2759"/>
<evidence type="ECO:0000313" key="4">
    <source>
        <dbReference type="EMBL" id="KIH61361.1"/>
    </source>
</evidence>
<keyword evidence="2" id="KW-0067">ATP-binding</keyword>
<dbReference type="InterPro" id="IPR011009">
    <property type="entry name" value="Kinase-like_dom_sf"/>
</dbReference>
<dbReference type="PANTHER" id="PTHR24346">
    <property type="entry name" value="MAP/MICROTUBULE AFFINITY-REGULATING KINASE"/>
    <property type="match status" value="1"/>
</dbReference>
<dbReference type="InterPro" id="IPR000719">
    <property type="entry name" value="Prot_kinase_dom"/>
</dbReference>
<dbReference type="SMART" id="SM00220">
    <property type="entry name" value="S_TKc"/>
    <property type="match status" value="1"/>
</dbReference>
<dbReference type="InterPro" id="IPR008271">
    <property type="entry name" value="Ser/Thr_kinase_AS"/>
</dbReference>
<protein>
    <recommendedName>
        <fullName evidence="3">Protein kinase domain-containing protein</fullName>
    </recommendedName>
</protein>
<evidence type="ECO:0000313" key="5">
    <source>
        <dbReference type="Proteomes" id="UP000054047"/>
    </source>
</evidence>
<dbReference type="PROSITE" id="PS00108">
    <property type="entry name" value="PROTEIN_KINASE_ST"/>
    <property type="match status" value="1"/>
</dbReference>
<feature type="domain" description="Protein kinase" evidence="3">
    <location>
        <begin position="1"/>
        <end position="184"/>
    </location>
</feature>
<evidence type="ECO:0000259" key="3">
    <source>
        <dbReference type="PROSITE" id="PS50011"/>
    </source>
</evidence>
<dbReference type="Gene3D" id="1.10.510.10">
    <property type="entry name" value="Transferase(Phosphotransferase) domain 1"/>
    <property type="match status" value="1"/>
</dbReference>
<proteinExistence type="predicted"/>
<dbReference type="EMBL" id="KN730190">
    <property type="protein sequence ID" value="KIH61361.1"/>
    <property type="molecule type" value="Genomic_DNA"/>
</dbReference>
<sequence length="184" mass="21089">MIPPLSIDLRRYLLLEHVSGGELFDYLVRKGRLMSKEARKFFRQIISALDFCHAHNIWYIFFSFLLILGEVGKKPVFCSHRDLKPENLLLDERNNIKVADFGMASLQVEGSMLETSCGSPHYACPEVIRGALPFDDDNLRNLLEKVKKGVFHIPHFVPSDVQSLLRAMIEVDPAKRYSVRTSIL</sequence>
<dbReference type="SUPFAM" id="SSF56112">
    <property type="entry name" value="Protein kinase-like (PK-like)"/>
    <property type="match status" value="1"/>
</dbReference>
<dbReference type="GO" id="GO:0035556">
    <property type="term" value="P:intracellular signal transduction"/>
    <property type="evidence" value="ECO:0007669"/>
    <property type="project" value="TreeGrafter"/>
</dbReference>
<dbReference type="Pfam" id="PF00069">
    <property type="entry name" value="Pkinase"/>
    <property type="match status" value="2"/>
</dbReference>
<dbReference type="PROSITE" id="PS50011">
    <property type="entry name" value="PROTEIN_KINASE_DOM"/>
    <property type="match status" value="1"/>
</dbReference>
<dbReference type="AlphaFoldDB" id="A0A0C2GWA6"/>
<name>A0A0C2GWA6_9BILA</name>
<dbReference type="GO" id="GO:0005737">
    <property type="term" value="C:cytoplasm"/>
    <property type="evidence" value="ECO:0007669"/>
    <property type="project" value="TreeGrafter"/>
</dbReference>
<keyword evidence="1" id="KW-0547">Nucleotide-binding</keyword>
<evidence type="ECO:0000256" key="1">
    <source>
        <dbReference type="ARBA" id="ARBA00022741"/>
    </source>
</evidence>
<keyword evidence="5" id="KW-1185">Reference proteome</keyword>
<evidence type="ECO:0000256" key="2">
    <source>
        <dbReference type="ARBA" id="ARBA00022840"/>
    </source>
</evidence>
<dbReference type="GO" id="GO:0005524">
    <property type="term" value="F:ATP binding"/>
    <property type="evidence" value="ECO:0007669"/>
    <property type="project" value="UniProtKB-KW"/>
</dbReference>
<organism evidence="4 5">
    <name type="scientific">Ancylostoma duodenale</name>
    <dbReference type="NCBI Taxonomy" id="51022"/>
    <lineage>
        <taxon>Eukaryota</taxon>
        <taxon>Metazoa</taxon>
        <taxon>Ecdysozoa</taxon>
        <taxon>Nematoda</taxon>
        <taxon>Chromadorea</taxon>
        <taxon>Rhabditida</taxon>
        <taxon>Rhabditina</taxon>
        <taxon>Rhabditomorpha</taxon>
        <taxon>Strongyloidea</taxon>
        <taxon>Ancylostomatidae</taxon>
        <taxon>Ancylostomatinae</taxon>
        <taxon>Ancylostoma</taxon>
    </lineage>
</organism>